<protein>
    <recommendedName>
        <fullName evidence="4">Big-1 domain-containing protein</fullName>
    </recommendedName>
</protein>
<dbReference type="AlphaFoldDB" id="A0A643JU26"/>
<organism evidence="5">
    <name type="scientific">Haloferax sp. CBA1149</name>
    <dbReference type="NCBI Taxonomy" id="2650753"/>
    <lineage>
        <taxon>Archaea</taxon>
        <taxon>Methanobacteriati</taxon>
        <taxon>Methanobacteriota</taxon>
        <taxon>Stenosarchaea group</taxon>
        <taxon>Halobacteria</taxon>
        <taxon>Halobacteriales</taxon>
        <taxon>Haloferacaceae</taxon>
        <taxon>Haloferax</taxon>
    </lineage>
</organism>
<feature type="compositionally biased region" description="Gly residues" evidence="2">
    <location>
        <begin position="400"/>
        <end position="415"/>
    </location>
</feature>
<gene>
    <name evidence="5" type="ORF">Hfx1149_06755</name>
</gene>
<evidence type="ECO:0000259" key="4">
    <source>
        <dbReference type="PROSITE" id="PS51127"/>
    </source>
</evidence>
<keyword evidence="3" id="KW-0472">Membrane</keyword>
<sequence>MEFLDSERGQAVQVGAILLFGFLVIGLSLYQATVVPQETKSTEFEAYLDASDDLVSLHNDLLTGATKDVQSGTVVQTGVRYRPRTLFVNPGPPTGGLSLSDARTVSITGADAVDGEAASVQTVWNGSQRTYQSKVLRYSPAYNEFDAESVSLTGVSVQREAGANVVPLGGQTFISGNRITVVALDGRIGQTGVQTPLTVTPISSSAETVTVTNTTGEDIEITLPVGSNATAWNRSVTADRMRENARVVSITDLDTGDDPTNSLVRVTLDGSYTYELRLAKVELSSSSATPTTAPPEAEYLVPATTSVVASPGETSTVAVEARDGYNNPVEGESIEFEVTGDATPKSQTVTTTDEGLATFDFTVDSDATERVTIEASSDFDGSGDIESTEEVTYTIPVVNGSGGSGSGSGSGGDGSTGEINPPNNEKGDVILEDTSSPAKDTVEIRLNNTGDQRTITSFRVSFYYPDQGDPIADTATFNGSDPQPIGGLQHELGANNVQLDTGTPTPVTLVFNSDNKPMGVTEDFFIVTVRFDTGESSTYFVAVPK</sequence>
<name>A0A643JU26_9EURY</name>
<dbReference type="PROSITE" id="PS51127">
    <property type="entry name" value="BIG1"/>
    <property type="match status" value="1"/>
</dbReference>
<evidence type="ECO:0000256" key="3">
    <source>
        <dbReference type="SAM" id="Phobius"/>
    </source>
</evidence>
<dbReference type="SUPFAM" id="SSF49373">
    <property type="entry name" value="Invasin/intimin cell-adhesion fragments"/>
    <property type="match status" value="1"/>
</dbReference>
<reference evidence="5" key="1">
    <citation type="submission" date="2019-09" db="EMBL/GenBank/DDBJ databases">
        <title>Genomic analysis of Haloferax sp. CBA1149.</title>
        <authorList>
            <person name="Roh S.W."/>
        </authorList>
    </citation>
    <scope>NUCLEOTIDE SEQUENCE</scope>
    <source>
        <strain evidence="5">CBA1149</strain>
    </source>
</reference>
<accession>A0A643JU26</accession>
<feature type="region of interest" description="Disordered" evidence="2">
    <location>
        <begin position="396"/>
        <end position="440"/>
    </location>
</feature>
<proteinExistence type="inferred from homology"/>
<comment type="similarity">
    <text evidence="1">Belongs to the intimin/invasin family.</text>
</comment>
<dbReference type="EMBL" id="VZUS01000001">
    <property type="protein sequence ID" value="KAB1187750.1"/>
    <property type="molecule type" value="Genomic_DNA"/>
</dbReference>
<dbReference type="Pfam" id="PF02369">
    <property type="entry name" value="Big_1"/>
    <property type="match status" value="1"/>
</dbReference>
<feature type="domain" description="Big-1" evidence="4">
    <location>
        <begin position="297"/>
        <end position="394"/>
    </location>
</feature>
<keyword evidence="3" id="KW-0812">Transmembrane</keyword>
<evidence type="ECO:0000256" key="2">
    <source>
        <dbReference type="SAM" id="MobiDB-lite"/>
    </source>
</evidence>
<feature type="transmembrane region" description="Helical" evidence="3">
    <location>
        <begin position="12"/>
        <end position="30"/>
    </location>
</feature>
<dbReference type="InterPro" id="IPR008964">
    <property type="entry name" value="Invasin/intimin_cell_adhesion"/>
</dbReference>
<dbReference type="InterPro" id="IPR013783">
    <property type="entry name" value="Ig-like_fold"/>
</dbReference>
<evidence type="ECO:0000313" key="5">
    <source>
        <dbReference type="EMBL" id="KAB1187750.1"/>
    </source>
</evidence>
<evidence type="ECO:0000256" key="1">
    <source>
        <dbReference type="ARBA" id="ARBA00010116"/>
    </source>
</evidence>
<comment type="caution">
    <text evidence="5">The sequence shown here is derived from an EMBL/GenBank/DDBJ whole genome shotgun (WGS) entry which is preliminary data.</text>
</comment>
<dbReference type="SMART" id="SM00634">
    <property type="entry name" value="BID_1"/>
    <property type="match status" value="1"/>
</dbReference>
<dbReference type="Gene3D" id="2.60.40.10">
    <property type="entry name" value="Immunoglobulins"/>
    <property type="match status" value="1"/>
</dbReference>
<keyword evidence="3" id="KW-1133">Transmembrane helix</keyword>
<dbReference type="InterPro" id="IPR003344">
    <property type="entry name" value="Big_1_dom"/>
</dbReference>
<dbReference type="RefSeq" id="WP_151136731.1">
    <property type="nucleotide sequence ID" value="NZ_VZUS01000001.1"/>
</dbReference>